<evidence type="ECO:0000313" key="1">
    <source>
        <dbReference type="EMBL" id="RUQ29993.1"/>
    </source>
</evidence>
<evidence type="ECO:0000313" key="2">
    <source>
        <dbReference type="Proteomes" id="UP000267430"/>
    </source>
</evidence>
<dbReference type="RefSeq" id="WP_126864014.1">
    <property type="nucleotide sequence ID" value="NZ_JAUSTX010000001.1"/>
</dbReference>
<gene>
    <name evidence="1" type="ORF">ELQ35_06460</name>
</gene>
<keyword evidence="2" id="KW-1185">Reference proteome</keyword>
<dbReference type="AlphaFoldDB" id="A0A433HNX6"/>
<accession>A0A433HNX6</accession>
<comment type="caution">
    <text evidence="1">The sequence shown here is derived from an EMBL/GenBank/DDBJ whole genome shotgun (WGS) entry which is preliminary data.</text>
</comment>
<proteinExistence type="predicted"/>
<dbReference type="Pfam" id="PF10970">
    <property type="entry name" value="GerPE"/>
    <property type="match status" value="1"/>
</dbReference>
<sequence length="138" mass="15481">MFSRISRVKSFSSQTLSFSSTLQIGDCTYIDGHSETFAVQREAELFWGNEADVLPYPIFYSPSVFLPVAEDVKTTFINNHPFIETGNVNIVGISASSVIAVGNIRHARMRSRVKHIRQLLDRQVDNNSKTVSSNGKRE</sequence>
<protein>
    <submittedName>
        <fullName evidence="1">Spore germination protein GerPE</fullName>
    </submittedName>
</protein>
<dbReference type="OrthoDB" id="2599887at2"/>
<name>A0A433HNX6_9BACI</name>
<reference evidence="1 2" key="1">
    <citation type="submission" date="2018-12" db="EMBL/GenBank/DDBJ databases">
        <title>Bacillus chawlae sp. nov., Bacillus glennii sp. nov., and Bacillus saganii sp. nov. Isolated from the Vehicle Assembly Building at Kennedy Space Center where the Viking Spacecraft were Assembled.</title>
        <authorList>
            <person name="Seuylemezian A."/>
            <person name="Vaishampayan P."/>
        </authorList>
    </citation>
    <scope>NUCLEOTIDE SEQUENCE [LARGE SCALE GENOMIC DNA]</scope>
    <source>
        <strain evidence="1 2">L5</strain>
    </source>
</reference>
<dbReference type="InterPro" id="IPR024496">
    <property type="entry name" value="Spore_germ_GerPE"/>
</dbReference>
<dbReference type="EMBL" id="RYZZ01000007">
    <property type="protein sequence ID" value="RUQ29993.1"/>
    <property type="molecule type" value="Genomic_DNA"/>
</dbReference>
<dbReference type="Proteomes" id="UP000267430">
    <property type="component" value="Unassembled WGS sequence"/>
</dbReference>
<organism evidence="1 2">
    <name type="scientific">Peribacillus cavernae</name>
    <dbReference type="NCBI Taxonomy" id="1674310"/>
    <lineage>
        <taxon>Bacteria</taxon>
        <taxon>Bacillati</taxon>
        <taxon>Bacillota</taxon>
        <taxon>Bacilli</taxon>
        <taxon>Bacillales</taxon>
        <taxon>Bacillaceae</taxon>
        <taxon>Peribacillus</taxon>
    </lineage>
</organism>